<evidence type="ECO:0000313" key="4">
    <source>
        <dbReference type="Proteomes" id="UP001476798"/>
    </source>
</evidence>
<keyword evidence="4" id="KW-1185">Reference proteome</keyword>
<evidence type="ECO:0000256" key="1">
    <source>
        <dbReference type="SAM" id="MobiDB-lite"/>
    </source>
</evidence>
<keyword evidence="2" id="KW-0812">Transmembrane</keyword>
<accession>A0ABV0NH33</accession>
<organism evidence="3 4">
    <name type="scientific">Goodea atripinnis</name>
    <dbReference type="NCBI Taxonomy" id="208336"/>
    <lineage>
        <taxon>Eukaryota</taxon>
        <taxon>Metazoa</taxon>
        <taxon>Chordata</taxon>
        <taxon>Craniata</taxon>
        <taxon>Vertebrata</taxon>
        <taxon>Euteleostomi</taxon>
        <taxon>Actinopterygii</taxon>
        <taxon>Neopterygii</taxon>
        <taxon>Teleostei</taxon>
        <taxon>Neoteleostei</taxon>
        <taxon>Acanthomorphata</taxon>
        <taxon>Ovalentaria</taxon>
        <taxon>Atherinomorphae</taxon>
        <taxon>Cyprinodontiformes</taxon>
        <taxon>Goodeidae</taxon>
        <taxon>Goodea</taxon>
    </lineage>
</organism>
<evidence type="ECO:0000256" key="2">
    <source>
        <dbReference type="SAM" id="Phobius"/>
    </source>
</evidence>
<feature type="transmembrane region" description="Helical" evidence="2">
    <location>
        <begin position="116"/>
        <end position="134"/>
    </location>
</feature>
<gene>
    <name evidence="3" type="ORF">GOODEAATRI_003243</name>
</gene>
<feature type="compositionally biased region" description="Basic and acidic residues" evidence="1">
    <location>
        <begin position="29"/>
        <end position="58"/>
    </location>
</feature>
<reference evidence="3 4" key="1">
    <citation type="submission" date="2021-06" db="EMBL/GenBank/DDBJ databases">
        <authorList>
            <person name="Palmer J.M."/>
        </authorList>
    </citation>
    <scope>NUCLEOTIDE SEQUENCE [LARGE SCALE GENOMIC DNA]</scope>
    <source>
        <strain evidence="3 4">GA_2019</strain>
        <tissue evidence="3">Muscle</tissue>
    </source>
</reference>
<proteinExistence type="predicted"/>
<dbReference type="EMBL" id="JAHRIO010040103">
    <property type="protein sequence ID" value="MEQ2170720.1"/>
    <property type="molecule type" value="Genomic_DNA"/>
</dbReference>
<evidence type="ECO:0000313" key="3">
    <source>
        <dbReference type="EMBL" id="MEQ2170720.1"/>
    </source>
</evidence>
<feature type="region of interest" description="Disordered" evidence="1">
    <location>
        <begin position="29"/>
        <end position="109"/>
    </location>
</feature>
<keyword evidence="2" id="KW-1133">Transmembrane helix</keyword>
<feature type="compositionally biased region" description="Basic and acidic residues" evidence="1">
    <location>
        <begin position="89"/>
        <end position="106"/>
    </location>
</feature>
<protein>
    <submittedName>
        <fullName evidence="3">Uncharacterized protein</fullName>
    </submittedName>
</protein>
<name>A0ABV0NH33_9TELE</name>
<comment type="caution">
    <text evidence="3">The sequence shown here is derived from an EMBL/GenBank/DDBJ whole genome shotgun (WGS) entry which is preliminary data.</text>
</comment>
<feature type="compositionally biased region" description="Polar residues" evidence="1">
    <location>
        <begin position="72"/>
        <end position="88"/>
    </location>
</feature>
<dbReference type="Proteomes" id="UP001476798">
    <property type="component" value="Unassembled WGS sequence"/>
</dbReference>
<keyword evidence="2" id="KW-0472">Membrane</keyword>
<sequence>MSNEIPMSWLEQTAYILNQSMCKVCRDQKAHKSTRRGEKSESSETKEETTKIKTREMECYVTQPLPRPGLQQGWTGQEMVTHQSPSTRQMKESFLQDRGVVGDKERSKKRQTSRNAYYVAVFLTLSGLASHVIFPERHQAHLKHLLRLKR</sequence>